<proteinExistence type="predicted"/>
<keyword evidence="5" id="KW-1185">Reference proteome</keyword>
<name>A0ABS1R922_9SPHI</name>
<dbReference type="InterPro" id="IPR006860">
    <property type="entry name" value="FecR"/>
</dbReference>
<dbReference type="RefSeq" id="WP_202104941.1">
    <property type="nucleotide sequence ID" value="NZ_JAERTY010000013.1"/>
</dbReference>
<dbReference type="InterPro" id="IPR032508">
    <property type="entry name" value="FecR_C"/>
</dbReference>
<dbReference type="PANTHER" id="PTHR30273:SF2">
    <property type="entry name" value="PROTEIN FECR"/>
    <property type="match status" value="1"/>
</dbReference>
<evidence type="ECO:0000313" key="4">
    <source>
        <dbReference type="EMBL" id="MBL1411212.1"/>
    </source>
</evidence>
<evidence type="ECO:0000313" key="5">
    <source>
        <dbReference type="Proteomes" id="UP000625283"/>
    </source>
</evidence>
<evidence type="ECO:0000259" key="3">
    <source>
        <dbReference type="Pfam" id="PF16344"/>
    </source>
</evidence>
<dbReference type="Gene3D" id="3.55.50.30">
    <property type="match status" value="1"/>
</dbReference>
<dbReference type="Pfam" id="PF16344">
    <property type="entry name" value="FecR_C"/>
    <property type="match status" value="1"/>
</dbReference>
<accession>A0ABS1R922</accession>
<feature type="transmembrane region" description="Helical" evidence="1">
    <location>
        <begin position="88"/>
        <end position="108"/>
    </location>
</feature>
<feature type="domain" description="FecR protein" evidence="2">
    <location>
        <begin position="178"/>
        <end position="270"/>
    </location>
</feature>
<evidence type="ECO:0000256" key="1">
    <source>
        <dbReference type="SAM" id="Phobius"/>
    </source>
</evidence>
<dbReference type="PIRSF" id="PIRSF018266">
    <property type="entry name" value="FecR"/>
    <property type="match status" value="1"/>
</dbReference>
<organism evidence="4 5">
    <name type="scientific">Sphingobacterium faecale</name>
    <dbReference type="NCBI Taxonomy" id="2803775"/>
    <lineage>
        <taxon>Bacteria</taxon>
        <taxon>Pseudomonadati</taxon>
        <taxon>Bacteroidota</taxon>
        <taxon>Sphingobacteriia</taxon>
        <taxon>Sphingobacteriales</taxon>
        <taxon>Sphingobacteriaceae</taxon>
        <taxon>Sphingobacterium</taxon>
    </lineage>
</organism>
<keyword evidence="1" id="KW-0812">Transmembrane</keyword>
<dbReference type="Proteomes" id="UP000625283">
    <property type="component" value="Unassembled WGS sequence"/>
</dbReference>
<dbReference type="Gene3D" id="2.60.120.1440">
    <property type="match status" value="1"/>
</dbReference>
<comment type="caution">
    <text evidence="4">The sequence shown here is derived from an EMBL/GenBank/DDBJ whole genome shotgun (WGS) entry which is preliminary data.</text>
</comment>
<dbReference type="InterPro" id="IPR012373">
    <property type="entry name" value="Ferrdict_sens_TM"/>
</dbReference>
<gene>
    <name evidence="4" type="ORF">JKG61_20820</name>
</gene>
<dbReference type="EMBL" id="JAERTY010000013">
    <property type="protein sequence ID" value="MBL1411212.1"/>
    <property type="molecule type" value="Genomic_DNA"/>
</dbReference>
<dbReference type="Pfam" id="PF04773">
    <property type="entry name" value="FecR"/>
    <property type="match status" value="1"/>
</dbReference>
<reference evidence="4 5" key="1">
    <citation type="submission" date="2021-01" db="EMBL/GenBank/DDBJ databases">
        <title>C459-1 draft genome sequence.</title>
        <authorList>
            <person name="Zhang X.-F."/>
        </authorList>
    </citation>
    <scope>NUCLEOTIDE SEQUENCE [LARGE SCALE GENOMIC DNA]</scope>
    <source>
        <strain evidence="5">C459-1</strain>
    </source>
</reference>
<protein>
    <submittedName>
        <fullName evidence="4">FecR domain-containing protein</fullName>
    </submittedName>
</protein>
<keyword evidence="1" id="KW-0472">Membrane</keyword>
<dbReference type="PANTHER" id="PTHR30273">
    <property type="entry name" value="PERIPLASMIC SIGNAL SENSOR AND SIGMA FACTOR ACTIVATOR FECR-RELATED"/>
    <property type="match status" value="1"/>
</dbReference>
<evidence type="ECO:0000259" key="2">
    <source>
        <dbReference type="Pfam" id="PF04773"/>
    </source>
</evidence>
<feature type="domain" description="Protein FecR C-terminal" evidence="3">
    <location>
        <begin position="317"/>
        <end position="381"/>
    </location>
</feature>
<sequence>MEESANLKNLKIIVVLQKRLQGEVLSDHEVHMLDMWLQQSEANRLIYDEMSEPEQLASSLVFFNQTDSEAQLNTLHQRIRRETFRKRAVYLAAAAMLLLCLGLVFWLLPYKSTDGVAESQMVQQQDIAPGYNRATLKFSDGQEMNLDSSKSGLVSKGYALRYEDGELIEATAKSVNATLITPHGGQYQVTLDDGTRVWLNAASELKYPMVFRGVNREVYLKGEAFFEVSKNPAKPFIVHTEKQSIQVVGTAFAVRAYDANEQTTLVEGRLKVASGNKQKTYDVYPGYQVSVKAGNVSLQEVSIDDYVSWKDGYFVGTSVSLADLIPDLERWYNVKFIDFASSISDEIGFVRIYRNEPLSAVLNALALTFEVKFEVSGKEVRVKRIK</sequence>
<keyword evidence="1" id="KW-1133">Transmembrane helix</keyword>